<gene>
    <name evidence="1" type="ORF">ARMGADRAFT_1039414</name>
</gene>
<dbReference type="EMBL" id="KZ293731">
    <property type="protein sequence ID" value="PBK81374.1"/>
    <property type="molecule type" value="Genomic_DNA"/>
</dbReference>
<dbReference type="OrthoDB" id="10648265at2759"/>
<organism evidence="1 2">
    <name type="scientific">Armillaria gallica</name>
    <name type="common">Bulbous honey fungus</name>
    <name type="synonym">Armillaria bulbosa</name>
    <dbReference type="NCBI Taxonomy" id="47427"/>
    <lineage>
        <taxon>Eukaryota</taxon>
        <taxon>Fungi</taxon>
        <taxon>Dikarya</taxon>
        <taxon>Basidiomycota</taxon>
        <taxon>Agaricomycotina</taxon>
        <taxon>Agaricomycetes</taxon>
        <taxon>Agaricomycetidae</taxon>
        <taxon>Agaricales</taxon>
        <taxon>Marasmiineae</taxon>
        <taxon>Physalacriaceae</taxon>
        <taxon>Armillaria</taxon>
    </lineage>
</organism>
<keyword evidence="2" id="KW-1185">Reference proteome</keyword>
<protein>
    <submittedName>
        <fullName evidence="1">Uncharacterized protein</fullName>
    </submittedName>
</protein>
<evidence type="ECO:0000313" key="1">
    <source>
        <dbReference type="EMBL" id="PBK81374.1"/>
    </source>
</evidence>
<sequence>MATCHVSQCPHLSRLNSLFREVPDPPFIHSASIPYMGVIEEYDVLGQIMAQIWPTHTNMAIKFGFQTANSTGTGPYIQYPYPPYVRYSEVGPGRNDWNSGRKGCLALTKVQRLFEQTMMSTHLYIPRQAAGYRKGLADRCSGISGWSDSPDISVNKDKKETFAGVATCLGIDQKCSMVLQPCQTRNLQVQGWVLQEEKGYDVVI</sequence>
<accession>A0A2H3CJ52</accession>
<evidence type="ECO:0000313" key="2">
    <source>
        <dbReference type="Proteomes" id="UP000217790"/>
    </source>
</evidence>
<name>A0A2H3CJ52_ARMGA</name>
<dbReference type="InParanoid" id="A0A2H3CJ52"/>
<proteinExistence type="predicted"/>
<dbReference type="Proteomes" id="UP000217790">
    <property type="component" value="Unassembled WGS sequence"/>
</dbReference>
<reference evidence="2" key="1">
    <citation type="journal article" date="2017" name="Nat. Ecol. Evol.">
        <title>Genome expansion and lineage-specific genetic innovations in the forest pathogenic fungi Armillaria.</title>
        <authorList>
            <person name="Sipos G."/>
            <person name="Prasanna A.N."/>
            <person name="Walter M.C."/>
            <person name="O'Connor E."/>
            <person name="Balint B."/>
            <person name="Krizsan K."/>
            <person name="Kiss B."/>
            <person name="Hess J."/>
            <person name="Varga T."/>
            <person name="Slot J."/>
            <person name="Riley R."/>
            <person name="Boka B."/>
            <person name="Rigling D."/>
            <person name="Barry K."/>
            <person name="Lee J."/>
            <person name="Mihaltcheva S."/>
            <person name="LaButti K."/>
            <person name="Lipzen A."/>
            <person name="Waldron R."/>
            <person name="Moloney N.M."/>
            <person name="Sperisen C."/>
            <person name="Kredics L."/>
            <person name="Vagvoelgyi C."/>
            <person name="Patrignani A."/>
            <person name="Fitzpatrick D."/>
            <person name="Nagy I."/>
            <person name="Doyle S."/>
            <person name="Anderson J.B."/>
            <person name="Grigoriev I.V."/>
            <person name="Gueldener U."/>
            <person name="Muensterkoetter M."/>
            <person name="Nagy L.G."/>
        </authorList>
    </citation>
    <scope>NUCLEOTIDE SEQUENCE [LARGE SCALE GENOMIC DNA]</scope>
    <source>
        <strain evidence="2">Ar21-2</strain>
    </source>
</reference>
<dbReference type="AlphaFoldDB" id="A0A2H3CJ52"/>